<dbReference type="InterPro" id="IPR035965">
    <property type="entry name" value="PAS-like_dom_sf"/>
</dbReference>
<feature type="domain" description="PAS" evidence="8">
    <location>
        <begin position="166"/>
        <end position="237"/>
    </location>
</feature>
<feature type="domain" description="Histidine kinase" evidence="7">
    <location>
        <begin position="559"/>
        <end position="766"/>
    </location>
</feature>
<dbReference type="Proteomes" id="UP000011555">
    <property type="component" value="Unassembled WGS sequence"/>
</dbReference>
<dbReference type="PATRIC" id="fig|358396.7.peg.106"/>
<dbReference type="Pfam" id="PF08448">
    <property type="entry name" value="PAS_4"/>
    <property type="match status" value="3"/>
</dbReference>
<evidence type="ECO:0000259" key="7">
    <source>
        <dbReference type="PROSITE" id="PS50109"/>
    </source>
</evidence>
<sequence>MKDDPETAQDNDTDPLGAIDSGAENVYETIFRAIDDAVFLIDVERTDDGGEGEEERQREGEYTFTFRRNNASHRDQTGLSEDELRGQTPRELLGDEQGATVAENYRRCVERAEPIEYEETLAFGAGTTCWETKLTPILEDGEVSGIVGASRNVTERTERERTLNRMHRRFETVLETMSAAVFLKDTDGRFLLMNRACRDLFGIDQNVDVTELTDEDLFPADRLSDYQRQDRRVLETGESIEMEWAVPTVEGESVRLMRKSPVSDADGNVEAICGVSTDISERKRQQERLQRQSSLLEAVTEATRDGMLVTDPDWEVLHYNDRFLELWDLADRDEIPTDGEALLADALEMIEEPEPERFTATIERLYDRPDEVHGEEIRLEDGRTLELYSTPVVDEDRRYGRLWVYRDVTARTEYDAAIEQAREELRQIIDLIPDLLFVKDRHGEYLLANEATAEAYGTTPEAVEGSTESEIIPAAEDSEQFRSDDLEVIESGEPKSIPEEELTTADGETKTFRTVKIPYEVSGSGDDAVLGYARDVTERKEYERTLERQRDNLELLNQVVRHDVRNDLQLVLAYTELLREHVDEGTEEYVEQVLEAAREAVDITETARDVTEVLLQVGVDRSPVRLRPVLGDQVDDVRSSHERALLTVEGSLPDVTVLADELLESVFRNLLTNAILHNDEDVPEVTVSAEADDETVRVRIADDGPGISDDQKKRIFEEGEKGLDSDGTGLGLYLVRTLVDRYEGDVRIVDNEPEGSVFVVELPVVD</sequence>
<dbReference type="KEGG" id="hlc:CHINAEXTREME06115"/>
<evidence type="ECO:0000256" key="4">
    <source>
        <dbReference type="ARBA" id="ARBA00022679"/>
    </source>
</evidence>
<dbReference type="PROSITE" id="PS50113">
    <property type="entry name" value="PAC"/>
    <property type="match status" value="2"/>
</dbReference>
<evidence type="ECO:0000313" key="10">
    <source>
        <dbReference type="EMBL" id="APW97369.1"/>
    </source>
</evidence>
<dbReference type="eggNOG" id="arCOG02387">
    <property type="taxonomic scope" value="Archaea"/>
</dbReference>
<evidence type="ECO:0000259" key="9">
    <source>
        <dbReference type="PROSITE" id="PS50113"/>
    </source>
</evidence>
<feature type="region of interest" description="Disordered" evidence="6">
    <location>
        <begin position="1"/>
        <end position="20"/>
    </location>
</feature>
<dbReference type="NCBIfam" id="TIGR00229">
    <property type="entry name" value="sensory_box"/>
    <property type="match status" value="3"/>
</dbReference>
<dbReference type="PANTHER" id="PTHR43304:SF1">
    <property type="entry name" value="PAC DOMAIN-CONTAINING PROTEIN"/>
    <property type="match status" value="1"/>
</dbReference>
<feature type="domain" description="PAC" evidence="9">
    <location>
        <begin position="496"/>
        <end position="548"/>
    </location>
</feature>
<dbReference type="SMART" id="SM00091">
    <property type="entry name" value="PAS"/>
    <property type="match status" value="4"/>
</dbReference>
<reference evidence="10 13" key="1">
    <citation type="journal article" date="2011" name="J. Bacteriol.">
        <title>Genome sequence of Halobiforma lacisalsi AJ5, an extremely halophilic archaeon which harbors a bop gene.</title>
        <authorList>
            <person name="Jiang X."/>
            <person name="Wang S."/>
            <person name="Cheng H."/>
            <person name="Huo Y."/>
            <person name="Zhang X."/>
            <person name="Zhu X."/>
            <person name="Han X."/>
            <person name="Ni P."/>
            <person name="Wu M."/>
        </authorList>
    </citation>
    <scope>NUCLEOTIDE SEQUENCE [LARGE SCALE GENOMIC DNA]</scope>
    <source>
        <strain evidence="10 13">AJ5</strain>
    </source>
</reference>
<dbReference type="InterPro" id="IPR003661">
    <property type="entry name" value="HisK_dim/P_dom"/>
</dbReference>
<evidence type="ECO:0000256" key="6">
    <source>
        <dbReference type="SAM" id="MobiDB-lite"/>
    </source>
</evidence>
<evidence type="ECO:0000256" key="1">
    <source>
        <dbReference type="ARBA" id="ARBA00000085"/>
    </source>
</evidence>
<dbReference type="PRINTS" id="PR00344">
    <property type="entry name" value="BCTRLSENSOR"/>
</dbReference>
<dbReference type="Proteomes" id="UP000186547">
    <property type="component" value="Chromosome"/>
</dbReference>
<gene>
    <name evidence="11" type="ORF">C445_00500</name>
    <name evidence="10" type="ORF">CHINAEXTREME_06115</name>
</gene>
<feature type="region of interest" description="Disordered" evidence="6">
    <location>
        <begin position="66"/>
        <end position="90"/>
    </location>
</feature>
<dbReference type="InterPro" id="IPR013656">
    <property type="entry name" value="PAS_4"/>
</dbReference>
<dbReference type="STRING" id="358396.CHINAEXTREME_06115"/>
<name>M0LWN2_NATLA</name>
<comment type="catalytic activity">
    <reaction evidence="1">
        <text>ATP + protein L-histidine = ADP + protein N-phospho-L-histidine.</text>
        <dbReference type="EC" id="2.7.13.3"/>
    </reaction>
</comment>
<dbReference type="InterPro" id="IPR003594">
    <property type="entry name" value="HATPase_dom"/>
</dbReference>
<protein>
    <recommendedName>
        <fullName evidence="2">histidine kinase</fullName>
        <ecNumber evidence="2">2.7.13.3</ecNumber>
    </recommendedName>
</protein>
<evidence type="ECO:0000313" key="11">
    <source>
        <dbReference type="EMBL" id="EMA37881.1"/>
    </source>
</evidence>
<dbReference type="GO" id="GO:0000155">
    <property type="term" value="F:phosphorelay sensor kinase activity"/>
    <property type="evidence" value="ECO:0007669"/>
    <property type="project" value="InterPro"/>
</dbReference>
<dbReference type="InterPro" id="IPR000014">
    <property type="entry name" value="PAS"/>
</dbReference>
<dbReference type="PROSITE" id="PS50109">
    <property type="entry name" value="HIS_KIN"/>
    <property type="match status" value="1"/>
</dbReference>
<evidence type="ECO:0000313" key="12">
    <source>
        <dbReference type="Proteomes" id="UP000011555"/>
    </source>
</evidence>
<dbReference type="Pfam" id="PF02518">
    <property type="entry name" value="HATPase_c"/>
    <property type="match status" value="1"/>
</dbReference>
<dbReference type="InterPro" id="IPR052162">
    <property type="entry name" value="Sensor_kinase/Photoreceptor"/>
</dbReference>
<dbReference type="AlphaFoldDB" id="M0LWN2"/>
<dbReference type="SUPFAM" id="SSF55874">
    <property type="entry name" value="ATPase domain of HSP90 chaperone/DNA topoisomerase II/histidine kinase"/>
    <property type="match status" value="1"/>
</dbReference>
<dbReference type="InterPro" id="IPR004358">
    <property type="entry name" value="Sig_transdc_His_kin-like_C"/>
</dbReference>
<feature type="domain" description="PAS" evidence="8">
    <location>
        <begin position="421"/>
        <end position="492"/>
    </location>
</feature>
<evidence type="ECO:0000256" key="3">
    <source>
        <dbReference type="ARBA" id="ARBA00022553"/>
    </source>
</evidence>
<keyword evidence="3" id="KW-0597">Phosphoprotein</keyword>
<keyword evidence="4" id="KW-0808">Transferase</keyword>
<dbReference type="SMART" id="SM00387">
    <property type="entry name" value="HATPase_c"/>
    <property type="match status" value="1"/>
</dbReference>
<dbReference type="EC" id="2.7.13.3" evidence="2"/>
<dbReference type="PROSITE" id="PS50112">
    <property type="entry name" value="PAS"/>
    <property type="match status" value="2"/>
</dbReference>
<evidence type="ECO:0000256" key="5">
    <source>
        <dbReference type="ARBA" id="ARBA00022777"/>
    </source>
</evidence>
<dbReference type="SUPFAM" id="SSF55785">
    <property type="entry name" value="PYP-like sensor domain (PAS domain)"/>
    <property type="match status" value="4"/>
</dbReference>
<dbReference type="InterPro" id="IPR000700">
    <property type="entry name" value="PAS-assoc_C"/>
</dbReference>
<dbReference type="eggNOG" id="arCOG06408">
    <property type="taxonomic scope" value="Archaea"/>
</dbReference>
<dbReference type="GeneID" id="30920681"/>
<dbReference type="CDD" id="cd00130">
    <property type="entry name" value="PAS"/>
    <property type="match status" value="2"/>
</dbReference>
<keyword evidence="12" id="KW-1185">Reference proteome</keyword>
<evidence type="ECO:0000259" key="8">
    <source>
        <dbReference type="PROSITE" id="PS50112"/>
    </source>
</evidence>
<dbReference type="InterPro" id="IPR036890">
    <property type="entry name" value="HATPase_C_sf"/>
</dbReference>
<accession>M0LWN2</accession>
<proteinExistence type="predicted"/>
<organism evidence="11 12">
    <name type="scientific">Natronobacterium lacisalsi AJ5</name>
    <dbReference type="NCBI Taxonomy" id="358396"/>
    <lineage>
        <taxon>Archaea</taxon>
        <taxon>Methanobacteriati</taxon>
        <taxon>Methanobacteriota</taxon>
        <taxon>Stenosarchaea group</taxon>
        <taxon>Halobacteria</taxon>
        <taxon>Halobacteriales</taxon>
        <taxon>Natrialbaceae</taxon>
        <taxon>Natronobacterium</taxon>
    </lineage>
</organism>
<evidence type="ECO:0000313" key="13">
    <source>
        <dbReference type="Proteomes" id="UP000186547"/>
    </source>
</evidence>
<dbReference type="EMBL" id="CP019285">
    <property type="protein sequence ID" value="APW97369.1"/>
    <property type="molecule type" value="Genomic_DNA"/>
</dbReference>
<dbReference type="Pfam" id="PF13188">
    <property type="entry name" value="PAS_8"/>
    <property type="match status" value="1"/>
</dbReference>
<dbReference type="CDD" id="cd00075">
    <property type="entry name" value="HATPase"/>
    <property type="match status" value="1"/>
</dbReference>
<evidence type="ECO:0000256" key="2">
    <source>
        <dbReference type="ARBA" id="ARBA00012438"/>
    </source>
</evidence>
<dbReference type="PANTHER" id="PTHR43304">
    <property type="entry name" value="PHYTOCHROME-LIKE PROTEIN CPH1"/>
    <property type="match status" value="1"/>
</dbReference>
<dbReference type="Gene3D" id="3.30.450.20">
    <property type="entry name" value="PAS domain"/>
    <property type="match status" value="4"/>
</dbReference>
<feature type="compositionally biased region" description="Acidic residues" evidence="6">
    <location>
        <begin position="1"/>
        <end position="13"/>
    </location>
</feature>
<dbReference type="InterPro" id="IPR005467">
    <property type="entry name" value="His_kinase_dom"/>
</dbReference>
<reference evidence="11 12" key="2">
    <citation type="journal article" date="2014" name="PLoS Genet.">
        <title>Phylogenetically driven sequencing of extremely halophilic archaea reveals strategies for static and dynamic osmo-response.</title>
        <authorList>
            <person name="Becker E.A."/>
            <person name="Seitzer P.M."/>
            <person name="Tritt A."/>
            <person name="Larsen D."/>
            <person name="Krusor M."/>
            <person name="Yao A.I."/>
            <person name="Wu D."/>
            <person name="Madern D."/>
            <person name="Eisen J.A."/>
            <person name="Darling A.E."/>
            <person name="Facciotti M.T."/>
        </authorList>
    </citation>
    <scope>NUCLEOTIDE SEQUENCE [LARGE SCALE GENOMIC DNA]</scope>
    <source>
        <strain evidence="11 12">AJ5</strain>
    </source>
</reference>
<reference evidence="10" key="3">
    <citation type="submission" date="2017-01" db="EMBL/GenBank/DDBJ databases">
        <authorList>
            <person name="Mah S.A."/>
            <person name="Swanson W.J."/>
            <person name="Moy G.W."/>
            <person name="Vacquier V.D."/>
        </authorList>
    </citation>
    <scope>NUCLEOTIDE SEQUENCE</scope>
    <source>
        <strain evidence="10">AJ5</strain>
    </source>
</reference>
<dbReference type="SMART" id="SM00388">
    <property type="entry name" value="HisKA"/>
    <property type="match status" value="1"/>
</dbReference>
<dbReference type="Gene3D" id="3.30.565.10">
    <property type="entry name" value="Histidine kinase-like ATPase, C-terminal domain"/>
    <property type="match status" value="1"/>
</dbReference>
<dbReference type="RefSeq" id="WP_007139863.1">
    <property type="nucleotide sequence ID" value="NZ_AOLZ01000004.1"/>
</dbReference>
<dbReference type="EMBL" id="AOLZ01000004">
    <property type="protein sequence ID" value="EMA37881.1"/>
    <property type="molecule type" value="Genomic_DNA"/>
</dbReference>
<feature type="domain" description="PAC" evidence="9">
    <location>
        <begin position="240"/>
        <end position="291"/>
    </location>
</feature>
<keyword evidence="5 11" id="KW-0418">Kinase</keyword>